<keyword evidence="8" id="KW-1133">Transmembrane helix</keyword>
<gene>
    <name evidence="12" type="ORF">D9F05_21220</name>
</gene>
<dbReference type="EC" id="2.7.13.3" evidence="3"/>
<protein>
    <recommendedName>
        <fullName evidence="3">histidine kinase</fullName>
        <ecNumber evidence="3">2.7.13.3</ecNumber>
    </recommendedName>
</protein>
<keyword evidence="8" id="KW-0812">Transmembrane</keyword>
<dbReference type="PROSITE" id="PS50112">
    <property type="entry name" value="PAS"/>
    <property type="match status" value="1"/>
</dbReference>
<organism evidence="12">
    <name type="scientific">Escherichia coli</name>
    <dbReference type="NCBI Taxonomy" id="562"/>
    <lineage>
        <taxon>Bacteria</taxon>
        <taxon>Pseudomonadati</taxon>
        <taxon>Pseudomonadota</taxon>
        <taxon>Gammaproteobacteria</taxon>
        <taxon>Enterobacterales</taxon>
        <taxon>Enterobacteriaceae</taxon>
        <taxon>Escherichia</taxon>
    </lineage>
</organism>
<dbReference type="PROSITE" id="PS50885">
    <property type="entry name" value="HAMP"/>
    <property type="match status" value="1"/>
</dbReference>
<dbReference type="AlphaFoldDB" id="A0A3L0W450"/>
<dbReference type="Gene3D" id="3.30.565.10">
    <property type="entry name" value="Histidine kinase-like ATPase, C-terminal domain"/>
    <property type="match status" value="1"/>
</dbReference>
<dbReference type="GO" id="GO:0005886">
    <property type="term" value="C:plasma membrane"/>
    <property type="evidence" value="ECO:0007669"/>
    <property type="project" value="UniProtKB-SubCell"/>
</dbReference>
<evidence type="ECO:0000256" key="6">
    <source>
        <dbReference type="ARBA" id="ARBA00022777"/>
    </source>
</evidence>
<dbReference type="PRINTS" id="PR00344">
    <property type="entry name" value="BCTRLSENSOR"/>
</dbReference>
<comment type="caution">
    <text evidence="12">The sequence shown here is derived from an EMBL/GenBank/DDBJ whole genome shotgun (WGS) entry which is preliminary data.</text>
</comment>
<dbReference type="InterPro" id="IPR036890">
    <property type="entry name" value="HATPase_C_sf"/>
</dbReference>
<comment type="catalytic activity">
    <reaction evidence="1">
        <text>ATP + protein L-histidine = ADP + protein N-phospho-L-histidine.</text>
        <dbReference type="EC" id="2.7.13.3"/>
    </reaction>
</comment>
<dbReference type="SUPFAM" id="SSF55785">
    <property type="entry name" value="PYP-like sensor domain (PAS domain)"/>
    <property type="match status" value="1"/>
</dbReference>
<evidence type="ECO:0000256" key="1">
    <source>
        <dbReference type="ARBA" id="ARBA00000085"/>
    </source>
</evidence>
<comment type="subcellular location">
    <subcellularLocation>
        <location evidence="2">Cell inner membrane</location>
        <topology evidence="2">Multi-pass membrane protein</topology>
    </subcellularLocation>
</comment>
<accession>A0A3L0W450</accession>
<dbReference type="SMART" id="SM00091">
    <property type="entry name" value="PAS"/>
    <property type="match status" value="1"/>
</dbReference>
<evidence type="ECO:0000256" key="5">
    <source>
        <dbReference type="ARBA" id="ARBA00022679"/>
    </source>
</evidence>
<dbReference type="InterPro" id="IPR003660">
    <property type="entry name" value="HAMP_dom"/>
</dbReference>
<dbReference type="Gene3D" id="3.30.450.20">
    <property type="entry name" value="PAS domain"/>
    <property type="match status" value="1"/>
</dbReference>
<sequence>MAIYPDRKDAMSGLFSKTAQAVGRNGLSYRLLSYILVCSTVLAMIITALQLAWDYRKDVAVIEDSIGQIEASFLQPIAASLWNLDEEQVKVQIEGIMNLPNMQFVMVKEMLGNSEVPLLTQGVERESYDISREFNLTYQGEVVGKLFVAASLEQIYQRLIEKSVLILVSQTIKTLVVSFCILIIIYYLVVRHLNRIANYAQKFNLDRLAVELTLEGRPLPRKKPDELDTLVATLNQMRARLNDEFAARHQAAEQLQQERDFSATLINSANMVICCMEPDLNIASINPAAILLTGYHQQEILQHNWLDLFVSQEQREDLTLTLADHGAIEDKEVIMHDQQGHELVLQWTFAPFYEGPNLKYLIGFGYDITRLKKVEREIIQLNELLEGKVVERTRSLSDANNQLGRAYDDLKQAQQTLVESEKMASLGSLVAGVAHEINTPIGISVTASSYLQERVADFKLHIDSKQLSRSYLNEFTVNLDESMQLLQSNLRRASELIASFKQVAVDQSSEARYNFSLADNLHQVVVSLGHKLKKAQCEVDIQCDPKLSIFSFPGSFTQIYSNLILNSINHGFDNWDKPKKITIKVEQEGEELLINYSDNGRGMPPEILPRIFDPFVTSKRGQGGSGLGTHIIYNLVVQLLKGRISCASEPGNGAQFHIRLPIQHN</sequence>
<dbReference type="InterPro" id="IPR005467">
    <property type="entry name" value="His_kinase_dom"/>
</dbReference>
<dbReference type="EMBL" id="RNRV01000055">
    <property type="protein sequence ID" value="MHO06822.1"/>
    <property type="molecule type" value="Genomic_DNA"/>
</dbReference>
<dbReference type="CDD" id="cd00130">
    <property type="entry name" value="PAS"/>
    <property type="match status" value="1"/>
</dbReference>
<evidence type="ECO:0000256" key="3">
    <source>
        <dbReference type="ARBA" id="ARBA00012438"/>
    </source>
</evidence>
<dbReference type="CDD" id="cd06225">
    <property type="entry name" value="HAMP"/>
    <property type="match status" value="1"/>
</dbReference>
<feature type="domain" description="Histidine kinase" evidence="9">
    <location>
        <begin position="432"/>
        <end position="664"/>
    </location>
</feature>
<dbReference type="PANTHER" id="PTHR43065">
    <property type="entry name" value="SENSOR HISTIDINE KINASE"/>
    <property type="match status" value="1"/>
</dbReference>
<dbReference type="InterPro" id="IPR033414">
    <property type="entry name" value="Sensor_dom"/>
</dbReference>
<feature type="transmembrane region" description="Helical" evidence="8">
    <location>
        <begin position="164"/>
        <end position="189"/>
    </location>
</feature>
<dbReference type="InterPro" id="IPR035965">
    <property type="entry name" value="PAS-like_dom_sf"/>
</dbReference>
<dbReference type="GO" id="GO:0007165">
    <property type="term" value="P:signal transduction"/>
    <property type="evidence" value="ECO:0007669"/>
    <property type="project" value="InterPro"/>
</dbReference>
<dbReference type="InterPro" id="IPR004358">
    <property type="entry name" value="Sig_transdc_His_kin-like_C"/>
</dbReference>
<dbReference type="SMART" id="SM00304">
    <property type="entry name" value="HAMP"/>
    <property type="match status" value="1"/>
</dbReference>
<dbReference type="InterPro" id="IPR003594">
    <property type="entry name" value="HATPase_dom"/>
</dbReference>
<keyword evidence="5" id="KW-0808">Transferase</keyword>
<evidence type="ECO:0000256" key="8">
    <source>
        <dbReference type="SAM" id="Phobius"/>
    </source>
</evidence>
<feature type="domain" description="PAS" evidence="10">
    <location>
        <begin position="258"/>
        <end position="331"/>
    </location>
</feature>
<dbReference type="InterPro" id="IPR000014">
    <property type="entry name" value="PAS"/>
</dbReference>
<proteinExistence type="predicted"/>
<dbReference type="GO" id="GO:0004673">
    <property type="term" value="F:protein histidine kinase activity"/>
    <property type="evidence" value="ECO:0007669"/>
    <property type="project" value="UniProtKB-EC"/>
</dbReference>
<keyword evidence="7" id="KW-0175">Coiled coil</keyword>
<evidence type="ECO:0000313" key="12">
    <source>
        <dbReference type="EMBL" id="MHO06822.1"/>
    </source>
</evidence>
<evidence type="ECO:0000256" key="7">
    <source>
        <dbReference type="SAM" id="Coils"/>
    </source>
</evidence>
<dbReference type="PROSITE" id="PS50109">
    <property type="entry name" value="HIS_KIN"/>
    <property type="match status" value="1"/>
</dbReference>
<dbReference type="CDD" id="cd00075">
    <property type="entry name" value="HATPase"/>
    <property type="match status" value="1"/>
</dbReference>
<dbReference type="Gene3D" id="1.10.287.130">
    <property type="match status" value="1"/>
</dbReference>
<feature type="transmembrane region" description="Helical" evidence="8">
    <location>
        <begin position="31"/>
        <end position="53"/>
    </location>
</feature>
<evidence type="ECO:0000259" key="10">
    <source>
        <dbReference type="PROSITE" id="PS50112"/>
    </source>
</evidence>
<dbReference type="PANTHER" id="PTHR43065:SF47">
    <property type="match status" value="1"/>
</dbReference>
<keyword evidence="8" id="KW-0472">Membrane</keyword>
<dbReference type="Pfam" id="PF17149">
    <property type="entry name" value="CHASE5"/>
    <property type="match status" value="1"/>
</dbReference>
<dbReference type="Pfam" id="PF02518">
    <property type="entry name" value="HATPase_c"/>
    <property type="match status" value="1"/>
</dbReference>
<evidence type="ECO:0000256" key="4">
    <source>
        <dbReference type="ARBA" id="ARBA00022553"/>
    </source>
</evidence>
<keyword evidence="6" id="KW-0418">Kinase</keyword>
<feature type="domain" description="HAMP" evidence="11">
    <location>
        <begin position="187"/>
        <end position="246"/>
    </location>
</feature>
<evidence type="ECO:0000259" key="9">
    <source>
        <dbReference type="PROSITE" id="PS50109"/>
    </source>
</evidence>
<dbReference type="Pfam" id="PF13426">
    <property type="entry name" value="PAS_9"/>
    <property type="match status" value="1"/>
</dbReference>
<evidence type="ECO:0000256" key="2">
    <source>
        <dbReference type="ARBA" id="ARBA00004429"/>
    </source>
</evidence>
<evidence type="ECO:0000259" key="11">
    <source>
        <dbReference type="PROSITE" id="PS50885"/>
    </source>
</evidence>
<name>A0A3L0W450_ECOLX</name>
<keyword evidence="4" id="KW-0597">Phosphoprotein</keyword>
<dbReference type="SMART" id="SM00387">
    <property type="entry name" value="HATPase_c"/>
    <property type="match status" value="1"/>
</dbReference>
<reference evidence="12" key="1">
    <citation type="submission" date="2018-10" db="EMBL/GenBank/DDBJ databases">
        <authorList>
            <consortium name="NARMS: The National Antimicrobial Resistance Monitoring System"/>
        </authorList>
    </citation>
    <scope>NUCLEOTIDE SEQUENCE [LARGE SCALE GENOMIC DNA]</scope>
    <source>
        <strain evidence="12">CVM N17EC0388</strain>
    </source>
</reference>
<feature type="coiled-coil region" evidence="7">
    <location>
        <begin position="371"/>
        <end position="416"/>
    </location>
</feature>
<dbReference type="Gene3D" id="6.10.340.10">
    <property type="match status" value="1"/>
</dbReference>
<dbReference type="SUPFAM" id="SSF55874">
    <property type="entry name" value="ATPase domain of HSP90 chaperone/DNA topoisomerase II/histidine kinase"/>
    <property type="match status" value="1"/>
</dbReference>
<dbReference type="NCBIfam" id="TIGR00229">
    <property type="entry name" value="sensory_box"/>
    <property type="match status" value="1"/>
</dbReference>